<accession>A0AAX4P3J3</accession>
<evidence type="ECO:0000313" key="2">
    <source>
        <dbReference type="EMBL" id="WZN60245.1"/>
    </source>
</evidence>
<dbReference type="EMBL" id="CP151502">
    <property type="protein sequence ID" value="WZN60245.1"/>
    <property type="molecule type" value="Genomic_DNA"/>
</dbReference>
<evidence type="ECO:0000313" key="3">
    <source>
        <dbReference type="Proteomes" id="UP001472866"/>
    </source>
</evidence>
<keyword evidence="3" id="KW-1185">Reference proteome</keyword>
<protein>
    <submittedName>
        <fullName evidence="2">Uncharacterized protein</fullName>
    </submittedName>
</protein>
<dbReference type="Proteomes" id="UP001472866">
    <property type="component" value="Chromosome 02"/>
</dbReference>
<organism evidence="2 3">
    <name type="scientific">Chloropicon roscoffensis</name>
    <dbReference type="NCBI Taxonomy" id="1461544"/>
    <lineage>
        <taxon>Eukaryota</taxon>
        <taxon>Viridiplantae</taxon>
        <taxon>Chlorophyta</taxon>
        <taxon>Chloropicophyceae</taxon>
        <taxon>Chloropicales</taxon>
        <taxon>Chloropicaceae</taxon>
        <taxon>Chloropicon</taxon>
    </lineage>
</organism>
<evidence type="ECO:0000256" key="1">
    <source>
        <dbReference type="SAM" id="SignalP"/>
    </source>
</evidence>
<feature type="signal peptide" evidence="1">
    <location>
        <begin position="1"/>
        <end position="33"/>
    </location>
</feature>
<feature type="chain" id="PRO_5044016547" evidence="1">
    <location>
        <begin position="34"/>
        <end position="303"/>
    </location>
</feature>
<sequence>MAARTGKASGRSALGGVMFLLVSVAVFAPAADAFKERDVIDSVMATIRNRAANQGHEQPNTLDELAELGSNLLKAFGPLIQTDGTQNQLPAVKLLNFEEAEAEGVEEGDRRGLLENLPGHYVMGRFINRATNEARHVINTAWNKYNSSGLRSAVQRLFRKTIEEWPIKVQGIWMNRGSGLGGGTCSFSFESRKNIKYLPLIWKMTDAQCRSFEKRQPSAIVAGPASNRYCVDFKLFGKVDFTHCAPSAYWQALVKGEAIYVNPSNGATVIDFVTMLTTGGLDQFLPLRAALGQGGLLDILNYL</sequence>
<proteinExistence type="predicted"/>
<reference evidence="2 3" key="1">
    <citation type="submission" date="2024-03" db="EMBL/GenBank/DDBJ databases">
        <title>Complete genome sequence of the green alga Chloropicon roscoffensis RCC1871.</title>
        <authorList>
            <person name="Lemieux C."/>
            <person name="Pombert J.-F."/>
            <person name="Otis C."/>
            <person name="Turmel M."/>
        </authorList>
    </citation>
    <scope>NUCLEOTIDE SEQUENCE [LARGE SCALE GENOMIC DNA]</scope>
    <source>
        <strain evidence="2 3">RCC1871</strain>
    </source>
</reference>
<name>A0AAX4P3J3_9CHLO</name>
<gene>
    <name evidence="2" type="ORF">HKI87_02g17740</name>
</gene>
<keyword evidence="1" id="KW-0732">Signal</keyword>
<dbReference type="AlphaFoldDB" id="A0AAX4P3J3"/>